<evidence type="ECO:0000313" key="4">
    <source>
        <dbReference type="EMBL" id="EJW92248.1"/>
    </source>
</evidence>
<keyword evidence="1 4" id="KW-0808">Transferase</keyword>
<organism evidence="4">
    <name type="scientific">gut metagenome</name>
    <dbReference type="NCBI Taxonomy" id="749906"/>
    <lineage>
        <taxon>unclassified sequences</taxon>
        <taxon>metagenomes</taxon>
        <taxon>organismal metagenomes</taxon>
    </lineage>
</organism>
<dbReference type="InterPro" id="IPR050832">
    <property type="entry name" value="Bact_Acetyltransf"/>
</dbReference>
<name>J9FCU4_9ZZZZ</name>
<dbReference type="EMBL" id="AMCI01007664">
    <property type="protein sequence ID" value="EJW92248.1"/>
    <property type="molecule type" value="Genomic_DNA"/>
</dbReference>
<evidence type="ECO:0000259" key="3">
    <source>
        <dbReference type="PROSITE" id="PS51186"/>
    </source>
</evidence>
<reference evidence="4" key="1">
    <citation type="journal article" date="2012" name="PLoS ONE">
        <title>Gene sets for utilization of primary and secondary nutrition supplies in the distal gut of endangered iberian lynx.</title>
        <authorList>
            <person name="Alcaide M."/>
            <person name="Messina E."/>
            <person name="Richter M."/>
            <person name="Bargiela R."/>
            <person name="Peplies J."/>
            <person name="Huws S.A."/>
            <person name="Newbold C.J."/>
            <person name="Golyshin P.N."/>
            <person name="Simon M.A."/>
            <person name="Lopez G."/>
            <person name="Yakimov M.M."/>
            <person name="Ferrer M."/>
        </authorList>
    </citation>
    <scope>NUCLEOTIDE SEQUENCE</scope>
</reference>
<sequence>MIQIIEVKTFEAAHVPAIQRLLDQLTTRSIPWTEEAHRQFLSEPTSHLFLLQVDQAIAGMLTVGCYASPTGGKAWIEDVVVDNAFRGQGLSKRLMHHAIEWVRQAGIAQLMLTSKPARVAANHLYQSLQFERKETNVYLMKL</sequence>
<accession>J9FCU4</accession>
<dbReference type="GO" id="GO:0016747">
    <property type="term" value="F:acyltransferase activity, transferring groups other than amino-acyl groups"/>
    <property type="evidence" value="ECO:0007669"/>
    <property type="project" value="InterPro"/>
</dbReference>
<dbReference type="PANTHER" id="PTHR43877:SF2">
    <property type="entry name" value="AMINOALKYLPHOSPHONATE N-ACETYLTRANSFERASE-RELATED"/>
    <property type="match status" value="1"/>
</dbReference>
<dbReference type="SUPFAM" id="SSF55729">
    <property type="entry name" value="Acyl-CoA N-acyltransferases (Nat)"/>
    <property type="match status" value="1"/>
</dbReference>
<dbReference type="InterPro" id="IPR000182">
    <property type="entry name" value="GNAT_dom"/>
</dbReference>
<evidence type="ECO:0000256" key="2">
    <source>
        <dbReference type="ARBA" id="ARBA00023315"/>
    </source>
</evidence>
<dbReference type="Gene3D" id="3.40.630.30">
    <property type="match status" value="1"/>
</dbReference>
<dbReference type="InterPro" id="IPR016181">
    <property type="entry name" value="Acyl_CoA_acyltransferase"/>
</dbReference>
<proteinExistence type="predicted"/>
<dbReference type="Pfam" id="PF00583">
    <property type="entry name" value="Acetyltransf_1"/>
    <property type="match status" value="1"/>
</dbReference>
<keyword evidence="2" id="KW-0012">Acyltransferase</keyword>
<gene>
    <name evidence="4" type="ORF">EVA_19645</name>
</gene>
<evidence type="ECO:0000256" key="1">
    <source>
        <dbReference type="ARBA" id="ARBA00022679"/>
    </source>
</evidence>
<dbReference type="PROSITE" id="PS51186">
    <property type="entry name" value="GNAT"/>
    <property type="match status" value="1"/>
</dbReference>
<feature type="domain" description="N-acetyltransferase" evidence="3">
    <location>
        <begin position="5"/>
        <end position="142"/>
    </location>
</feature>
<dbReference type="PANTHER" id="PTHR43877">
    <property type="entry name" value="AMINOALKYLPHOSPHONATE N-ACETYLTRANSFERASE-RELATED-RELATED"/>
    <property type="match status" value="1"/>
</dbReference>
<protein>
    <submittedName>
        <fullName evidence="4">Acetyltransferase, GNAT family</fullName>
    </submittedName>
</protein>
<dbReference type="AlphaFoldDB" id="J9FCU4"/>
<comment type="caution">
    <text evidence="4">The sequence shown here is derived from an EMBL/GenBank/DDBJ whole genome shotgun (WGS) entry which is preliminary data.</text>
</comment>
<dbReference type="CDD" id="cd04301">
    <property type="entry name" value="NAT_SF"/>
    <property type="match status" value="1"/>
</dbReference>